<comment type="activity regulation">
    <text evidence="10">Na(+) is not transported, but it plays an essential structural role and its presence is essential for fluoride channel function.</text>
</comment>
<proteinExistence type="inferred from homology"/>
<keyword evidence="12" id="KW-1185">Reference proteome</keyword>
<dbReference type="AlphaFoldDB" id="A0A927G8I7"/>
<organism evidence="11 12">
    <name type="scientific">Cellulosimicrobium arenosum</name>
    <dbReference type="NCBI Taxonomy" id="2708133"/>
    <lineage>
        <taxon>Bacteria</taxon>
        <taxon>Bacillati</taxon>
        <taxon>Actinomycetota</taxon>
        <taxon>Actinomycetes</taxon>
        <taxon>Micrococcales</taxon>
        <taxon>Promicromonosporaceae</taxon>
        <taxon>Cellulosimicrobium</taxon>
    </lineage>
</organism>
<feature type="binding site" evidence="10">
    <location>
        <position position="76"/>
    </location>
    <ligand>
        <name>Na(+)</name>
        <dbReference type="ChEBI" id="CHEBI:29101"/>
        <note>structural</note>
    </ligand>
</feature>
<name>A0A927G8I7_9MICO</name>
<evidence type="ECO:0000256" key="1">
    <source>
        <dbReference type="ARBA" id="ARBA00004651"/>
    </source>
</evidence>
<reference evidence="11" key="2">
    <citation type="submission" date="2020-09" db="EMBL/GenBank/DDBJ databases">
        <authorList>
            <person name="Yu Y."/>
        </authorList>
    </citation>
    <scope>NUCLEOTIDE SEQUENCE</scope>
    <source>
        <strain evidence="11">KCTC 49039</strain>
    </source>
</reference>
<comment type="catalytic activity">
    <reaction evidence="8">
        <text>fluoride(in) = fluoride(out)</text>
        <dbReference type="Rhea" id="RHEA:76159"/>
        <dbReference type="ChEBI" id="CHEBI:17051"/>
    </reaction>
    <physiologicalReaction direction="left-to-right" evidence="8">
        <dbReference type="Rhea" id="RHEA:76160"/>
    </physiologicalReaction>
</comment>
<comment type="subcellular location">
    <subcellularLocation>
        <location evidence="1 10">Cell membrane</location>
        <topology evidence="1 10">Multi-pass membrane protein</topology>
    </subcellularLocation>
</comment>
<comment type="caution">
    <text evidence="11">The sequence shown here is derived from an EMBL/GenBank/DDBJ whole genome shotgun (WGS) entry which is preliminary data.</text>
</comment>
<dbReference type="HAMAP" id="MF_00454">
    <property type="entry name" value="FluC"/>
    <property type="match status" value="1"/>
</dbReference>
<feature type="binding site" evidence="10">
    <location>
        <position position="73"/>
    </location>
    <ligand>
        <name>Na(+)</name>
        <dbReference type="ChEBI" id="CHEBI:29101"/>
        <note>structural</note>
    </ligand>
</feature>
<feature type="transmembrane region" description="Helical" evidence="10">
    <location>
        <begin position="33"/>
        <end position="50"/>
    </location>
</feature>
<evidence type="ECO:0000313" key="11">
    <source>
        <dbReference type="EMBL" id="MBD8078402.1"/>
    </source>
</evidence>
<dbReference type="PANTHER" id="PTHR28259">
    <property type="entry name" value="FLUORIDE EXPORT PROTEIN 1-RELATED"/>
    <property type="match status" value="1"/>
</dbReference>
<keyword evidence="6 10" id="KW-0407">Ion channel</keyword>
<dbReference type="GO" id="GO:0005886">
    <property type="term" value="C:plasma membrane"/>
    <property type="evidence" value="ECO:0007669"/>
    <property type="project" value="UniProtKB-SubCell"/>
</dbReference>
<evidence type="ECO:0000256" key="8">
    <source>
        <dbReference type="ARBA" id="ARBA00035585"/>
    </source>
</evidence>
<accession>A0A927G8I7</accession>
<dbReference type="Pfam" id="PF02537">
    <property type="entry name" value="CRCB"/>
    <property type="match status" value="1"/>
</dbReference>
<evidence type="ECO:0000256" key="7">
    <source>
        <dbReference type="ARBA" id="ARBA00035120"/>
    </source>
</evidence>
<evidence type="ECO:0000256" key="5">
    <source>
        <dbReference type="ARBA" id="ARBA00023136"/>
    </source>
</evidence>
<keyword evidence="10" id="KW-0479">Metal-binding</keyword>
<dbReference type="GO" id="GO:0140114">
    <property type="term" value="P:cellular detoxification of fluoride"/>
    <property type="evidence" value="ECO:0007669"/>
    <property type="project" value="UniProtKB-UniRule"/>
</dbReference>
<dbReference type="GO" id="GO:0046872">
    <property type="term" value="F:metal ion binding"/>
    <property type="evidence" value="ECO:0007669"/>
    <property type="project" value="UniProtKB-KW"/>
</dbReference>
<dbReference type="InterPro" id="IPR003691">
    <property type="entry name" value="FluC"/>
</dbReference>
<keyword evidence="5 10" id="KW-0472">Membrane</keyword>
<keyword evidence="2 10" id="KW-1003">Cell membrane</keyword>
<comment type="function">
    <text evidence="9 10">Fluoride-specific ion channel. Important for reducing fluoride concentration in the cell, thus reducing its toxicity.</text>
</comment>
<keyword evidence="10" id="KW-0406">Ion transport</keyword>
<dbReference type="GO" id="GO:0062054">
    <property type="term" value="F:fluoride channel activity"/>
    <property type="evidence" value="ECO:0007669"/>
    <property type="project" value="UniProtKB-UniRule"/>
</dbReference>
<evidence type="ECO:0000256" key="4">
    <source>
        <dbReference type="ARBA" id="ARBA00022989"/>
    </source>
</evidence>
<evidence type="ECO:0000256" key="6">
    <source>
        <dbReference type="ARBA" id="ARBA00023303"/>
    </source>
</evidence>
<gene>
    <name evidence="10" type="primary">fluC</name>
    <name evidence="10" type="synonym">crcB</name>
    <name evidence="11" type="ORF">IF651_04935</name>
</gene>
<dbReference type="Proteomes" id="UP000610846">
    <property type="component" value="Unassembled WGS sequence"/>
</dbReference>
<keyword evidence="3 10" id="KW-0812">Transmembrane</keyword>
<comment type="similarity">
    <text evidence="7 10">Belongs to the fluoride channel Fluc/FEX (TC 1.A.43) family.</text>
</comment>
<evidence type="ECO:0000256" key="2">
    <source>
        <dbReference type="ARBA" id="ARBA00022475"/>
    </source>
</evidence>
<reference evidence="11" key="1">
    <citation type="journal article" date="2018" name="Curr. Microbiol.">
        <title>Cellulosimicrobium arenosum sp. nov., Isolated from Marine Sediment Sand.</title>
        <authorList>
            <person name="Oh M."/>
            <person name="Kim J.H."/>
            <person name="Yoon J.H."/>
            <person name="Schumann P."/>
            <person name="Kim W."/>
        </authorList>
    </citation>
    <scope>NUCLEOTIDE SEQUENCE</scope>
    <source>
        <strain evidence="11">KCTC 49039</strain>
    </source>
</reference>
<feature type="transmembrane region" description="Helical" evidence="10">
    <location>
        <begin position="98"/>
        <end position="119"/>
    </location>
</feature>
<evidence type="ECO:0000256" key="10">
    <source>
        <dbReference type="HAMAP-Rule" id="MF_00454"/>
    </source>
</evidence>
<dbReference type="PANTHER" id="PTHR28259:SF1">
    <property type="entry name" value="FLUORIDE EXPORT PROTEIN 1-RELATED"/>
    <property type="match status" value="1"/>
</dbReference>
<evidence type="ECO:0000256" key="9">
    <source>
        <dbReference type="ARBA" id="ARBA00049940"/>
    </source>
</evidence>
<keyword evidence="10" id="KW-0915">Sodium</keyword>
<keyword evidence="4 10" id="KW-1133">Transmembrane helix</keyword>
<evidence type="ECO:0000313" key="12">
    <source>
        <dbReference type="Proteomes" id="UP000610846"/>
    </source>
</evidence>
<keyword evidence="10" id="KW-0813">Transport</keyword>
<sequence length="120" mass="11733">MDWVLVAVAGGLGAASRFLVDTLVARHNRLSTPLGTIVVNVSACLLLGLVTGWGSSHPGGDGLAAVLGTGFLGGYSTFSTASVEAARLLLAGRGLAAVLHPAGMLVAGLLAALAGIALAS</sequence>
<evidence type="ECO:0000256" key="3">
    <source>
        <dbReference type="ARBA" id="ARBA00022692"/>
    </source>
</evidence>
<dbReference type="EMBL" id="JACYHB010000003">
    <property type="protein sequence ID" value="MBD8078402.1"/>
    <property type="molecule type" value="Genomic_DNA"/>
</dbReference>
<protein>
    <recommendedName>
        <fullName evidence="10">Fluoride-specific ion channel FluC</fullName>
    </recommendedName>
</protein>
<feature type="transmembrane region" description="Helical" evidence="10">
    <location>
        <begin position="62"/>
        <end position="78"/>
    </location>
</feature>